<evidence type="ECO:0000256" key="7">
    <source>
        <dbReference type="ARBA" id="ARBA00023157"/>
    </source>
</evidence>
<dbReference type="FunFam" id="1.10.530.10:FF:000024">
    <property type="entry name" value="C-type lysozyme"/>
    <property type="match status" value="1"/>
</dbReference>
<dbReference type="PANTHER" id="PTHR11407">
    <property type="entry name" value="LYSOZYME C"/>
    <property type="match status" value="1"/>
</dbReference>
<dbReference type="PROSITE" id="PS51348">
    <property type="entry name" value="GLYCOSYL_HYDROL_F22_2"/>
    <property type="match status" value="1"/>
</dbReference>
<dbReference type="OrthoDB" id="6692707at2759"/>
<sequence length="144" mass="16463">MRTAALALFCVGLWVSMASVLGKQYLRCELARKLLEQHSFERSLLSNWICLLEHESELDTSKISTTSNGSRYGLFQIESRYCQDGRRGGVCNVKCQDLVEENLREAAACAKRIQAEEGFRHWSGWQRYCRNTQNLPNLKVICGI</sequence>
<comment type="similarity">
    <text evidence="9">Belongs to the glycosyl hydrolase 22 family.</text>
</comment>
<comment type="catalytic activity">
    <reaction evidence="1">
        <text>Hydrolysis of (1-&gt;4)-beta-linkages between N-acetylmuramic acid and N-acetyl-D-glucosamine residues in a peptidoglycan and between N-acetyl-D-glucosamine residues in chitodextrins.</text>
        <dbReference type="EC" id="3.2.1.17"/>
    </reaction>
</comment>
<gene>
    <name evidence="13" type="primary">LOC117563981</name>
</gene>
<organism evidence="12 13">
    <name type="scientific">Drosophila albomicans</name>
    <name type="common">Fruit fly</name>
    <dbReference type="NCBI Taxonomy" id="7291"/>
    <lineage>
        <taxon>Eukaryota</taxon>
        <taxon>Metazoa</taxon>
        <taxon>Ecdysozoa</taxon>
        <taxon>Arthropoda</taxon>
        <taxon>Hexapoda</taxon>
        <taxon>Insecta</taxon>
        <taxon>Pterygota</taxon>
        <taxon>Neoptera</taxon>
        <taxon>Endopterygota</taxon>
        <taxon>Diptera</taxon>
        <taxon>Brachycera</taxon>
        <taxon>Muscomorpha</taxon>
        <taxon>Ephydroidea</taxon>
        <taxon>Drosophilidae</taxon>
        <taxon>Drosophila</taxon>
    </lineage>
</organism>
<dbReference type="GO" id="GO:0042742">
    <property type="term" value="P:defense response to bacterium"/>
    <property type="evidence" value="ECO:0007669"/>
    <property type="project" value="UniProtKB-KW"/>
</dbReference>
<evidence type="ECO:0000313" key="12">
    <source>
        <dbReference type="Proteomes" id="UP000515160"/>
    </source>
</evidence>
<dbReference type="GO" id="GO:0031640">
    <property type="term" value="P:killing of cells of another organism"/>
    <property type="evidence" value="ECO:0007669"/>
    <property type="project" value="UniProtKB-KW"/>
</dbReference>
<keyword evidence="6" id="KW-0378">Hydrolase</keyword>
<feature type="signal peptide" evidence="10">
    <location>
        <begin position="1"/>
        <end position="22"/>
    </location>
</feature>
<dbReference type="Pfam" id="PF00062">
    <property type="entry name" value="Lys"/>
    <property type="match status" value="1"/>
</dbReference>
<evidence type="ECO:0000256" key="3">
    <source>
        <dbReference type="ARBA" id="ARBA00022529"/>
    </source>
</evidence>
<reference evidence="13" key="1">
    <citation type="submission" date="2025-08" db="UniProtKB">
        <authorList>
            <consortium name="RefSeq"/>
        </authorList>
    </citation>
    <scope>IDENTIFICATION</scope>
    <source>
        <strain evidence="13">15112-1751.03</strain>
        <tissue evidence="13">Whole Adult</tissue>
    </source>
</reference>
<keyword evidence="5 10" id="KW-0732">Signal</keyword>
<evidence type="ECO:0000259" key="11">
    <source>
        <dbReference type="PROSITE" id="PS00128"/>
    </source>
</evidence>
<evidence type="ECO:0000256" key="4">
    <source>
        <dbReference type="ARBA" id="ARBA00022638"/>
    </source>
</evidence>
<keyword evidence="12" id="KW-1185">Reference proteome</keyword>
<dbReference type="InterPro" id="IPR019799">
    <property type="entry name" value="Glyco_hydro_22_CS"/>
</dbReference>
<evidence type="ECO:0000256" key="5">
    <source>
        <dbReference type="ARBA" id="ARBA00022729"/>
    </source>
</evidence>
<dbReference type="GeneID" id="117563981"/>
<name>A0A6P8XHL4_DROAB</name>
<dbReference type="EC" id="3.2.1.17" evidence="2"/>
<dbReference type="CDD" id="cd16899">
    <property type="entry name" value="LYZ_C_invert"/>
    <property type="match status" value="1"/>
</dbReference>
<dbReference type="InterPro" id="IPR023346">
    <property type="entry name" value="Lysozyme-like_dom_sf"/>
</dbReference>
<keyword evidence="8" id="KW-0326">Glycosidase</keyword>
<feature type="chain" id="PRO_5028117102" description="lysozyme" evidence="10">
    <location>
        <begin position="23"/>
        <end position="144"/>
    </location>
</feature>
<dbReference type="PRINTS" id="PR00135">
    <property type="entry name" value="LYZLACT"/>
</dbReference>
<dbReference type="PROSITE" id="PS00128">
    <property type="entry name" value="GLYCOSYL_HYDROL_F22_1"/>
    <property type="match status" value="1"/>
</dbReference>
<evidence type="ECO:0000256" key="10">
    <source>
        <dbReference type="SAM" id="SignalP"/>
    </source>
</evidence>
<keyword evidence="4" id="KW-0081">Bacteriolytic enzyme</keyword>
<dbReference type="InterPro" id="IPR001916">
    <property type="entry name" value="Glyco_hydro_22"/>
</dbReference>
<dbReference type="AlphaFoldDB" id="A0A6P8XHL4"/>
<dbReference type="SUPFAM" id="SSF53955">
    <property type="entry name" value="Lysozyme-like"/>
    <property type="match status" value="1"/>
</dbReference>
<dbReference type="RefSeq" id="XP_034098467.1">
    <property type="nucleotide sequence ID" value="XM_034242576.2"/>
</dbReference>
<protein>
    <recommendedName>
        <fullName evidence="2">lysozyme</fullName>
        <ecNumber evidence="2">3.2.1.17</ecNumber>
    </recommendedName>
</protein>
<dbReference type="PANTHER" id="PTHR11407:SF63">
    <property type="entry name" value="LYSOZYME C"/>
    <property type="match status" value="1"/>
</dbReference>
<dbReference type="Gene3D" id="1.10.530.10">
    <property type="match status" value="1"/>
</dbReference>
<dbReference type="GO" id="GO:0003796">
    <property type="term" value="F:lysozyme activity"/>
    <property type="evidence" value="ECO:0007669"/>
    <property type="project" value="UniProtKB-EC"/>
</dbReference>
<dbReference type="Proteomes" id="UP000515160">
    <property type="component" value="Chromosome X"/>
</dbReference>
<keyword evidence="7" id="KW-1015">Disulfide bond</keyword>
<evidence type="ECO:0000313" key="13">
    <source>
        <dbReference type="RefSeq" id="XP_034098467.1"/>
    </source>
</evidence>
<evidence type="ECO:0000256" key="6">
    <source>
        <dbReference type="ARBA" id="ARBA00022801"/>
    </source>
</evidence>
<evidence type="ECO:0000256" key="1">
    <source>
        <dbReference type="ARBA" id="ARBA00000632"/>
    </source>
</evidence>
<proteinExistence type="inferred from homology"/>
<keyword evidence="3" id="KW-0929">Antimicrobial</keyword>
<dbReference type="SMART" id="SM00263">
    <property type="entry name" value="LYZ1"/>
    <property type="match status" value="1"/>
</dbReference>
<evidence type="ECO:0000256" key="2">
    <source>
        <dbReference type="ARBA" id="ARBA00012732"/>
    </source>
</evidence>
<evidence type="ECO:0000256" key="9">
    <source>
        <dbReference type="RuleBase" id="RU004440"/>
    </source>
</evidence>
<evidence type="ECO:0000256" key="8">
    <source>
        <dbReference type="ARBA" id="ARBA00023295"/>
    </source>
</evidence>
<feature type="domain" description="Glycosyl hydrolases family 22 (GH22)" evidence="11">
    <location>
        <begin position="91"/>
        <end position="109"/>
    </location>
</feature>
<accession>A0A6P8XHL4</accession>